<evidence type="ECO:0000259" key="5">
    <source>
        <dbReference type="Pfam" id="PF13629"/>
    </source>
</evidence>
<dbReference type="GO" id="GO:0015627">
    <property type="term" value="C:type II protein secretion system complex"/>
    <property type="evidence" value="ECO:0007669"/>
    <property type="project" value="TreeGrafter"/>
</dbReference>
<gene>
    <name evidence="6" type="ORF">MXMO3_03109</name>
</gene>
<dbReference type="PANTHER" id="PTHR30332:SF17">
    <property type="entry name" value="TYPE IV PILIATION SYSTEM PROTEIN DR_0774-RELATED"/>
    <property type="match status" value="1"/>
</dbReference>
<dbReference type="PRINTS" id="PR00811">
    <property type="entry name" value="BCTERIALGSPD"/>
</dbReference>
<evidence type="ECO:0000313" key="6">
    <source>
        <dbReference type="EMBL" id="AVX05615.1"/>
    </source>
</evidence>
<dbReference type="Pfam" id="PF13629">
    <property type="entry name" value="T2SS-T3SS_pil_N"/>
    <property type="match status" value="1"/>
</dbReference>
<evidence type="ECO:0008006" key="8">
    <source>
        <dbReference type="Google" id="ProtNLM"/>
    </source>
</evidence>
<dbReference type="Pfam" id="PF04972">
    <property type="entry name" value="BON"/>
    <property type="match status" value="1"/>
</dbReference>
<reference evidence="6 7" key="1">
    <citation type="submission" date="2017-05" db="EMBL/GenBank/DDBJ databases">
        <title>Genome Analysis of Maritalea myrionectae HL2708#5.</title>
        <authorList>
            <consortium name="Cotde Inc.-PKNU"/>
            <person name="Jang D."/>
            <person name="Oh H.-M."/>
        </authorList>
    </citation>
    <scope>NUCLEOTIDE SEQUENCE [LARGE SCALE GENOMIC DNA]</scope>
    <source>
        <strain evidence="6 7">HL2708#5</strain>
    </source>
</reference>
<dbReference type="InterPro" id="IPR007055">
    <property type="entry name" value="BON_dom"/>
</dbReference>
<keyword evidence="7" id="KW-1185">Reference proteome</keyword>
<dbReference type="AlphaFoldDB" id="A0A2R4MHV9"/>
<feature type="domain" description="Type II/III secretion system secretin-like" evidence="3">
    <location>
        <begin position="264"/>
        <end position="423"/>
    </location>
</feature>
<dbReference type="PANTHER" id="PTHR30332">
    <property type="entry name" value="PROBABLE GENERAL SECRETION PATHWAY PROTEIN D"/>
    <property type="match status" value="1"/>
</dbReference>
<sequence>MSKPVQAIFNVEAFAQAKKLLAKGALLLTLLVMPQMLSTQAAMANATMRISANQIGQTYAVAVGKNKSLIVDLPVSAKEVIVSEPSIANAIVRTKRRAIIQGRSAGDTNVIFLDAKGNPIAILDVTVGQSGGGLETTLARLLPGSTIEATVANERVVLSGSARSDDDVQKAISIAKQFSGNEVVSVINVAGAQQVMLKVIVAEVQRETVKQLGIDLNASLNVGGVATSLLTNPGLGGVSNVVASNSGKLGFSFGNLSVDATVKALERRGALRTLAEPTLTALSGKSAEFLAGGEFPVPVGYDEGEITYEFKQFGVELNFTPVVHSNNVISLDVETKVSELNAEGGYTAGPVTIPATKERRAKTSVKLPTGSTLAIAGLIEEKSRQRFNEVPGLGKIPVLGALFRSRDFVRAETELLILVTPYLTAPGHMNDYTLPTDKMDFAGDAEAIFLGRMEKLYGVGDGPKGQDLKGGVGFVLD</sequence>
<proteinExistence type="inferred from homology"/>
<dbReference type="EMBL" id="CP021330">
    <property type="protein sequence ID" value="AVX05615.1"/>
    <property type="molecule type" value="Genomic_DNA"/>
</dbReference>
<feature type="domain" description="BON" evidence="4">
    <location>
        <begin position="140"/>
        <end position="190"/>
    </location>
</feature>
<evidence type="ECO:0000256" key="1">
    <source>
        <dbReference type="RuleBase" id="RU004003"/>
    </source>
</evidence>
<name>A0A2R4MHV9_9HYPH</name>
<feature type="chain" id="PRO_5015361010" description="Pilus formation protein N-terminal domain-containing protein" evidence="2">
    <location>
        <begin position="45"/>
        <end position="477"/>
    </location>
</feature>
<dbReference type="InterPro" id="IPR001775">
    <property type="entry name" value="GspD/PilQ"/>
</dbReference>
<accession>A0A2R4MHV9</accession>
<evidence type="ECO:0000259" key="4">
    <source>
        <dbReference type="Pfam" id="PF04972"/>
    </source>
</evidence>
<dbReference type="Pfam" id="PF00263">
    <property type="entry name" value="Secretin"/>
    <property type="match status" value="1"/>
</dbReference>
<keyword evidence="2" id="KW-0732">Signal</keyword>
<protein>
    <recommendedName>
        <fullName evidence="8">Pilus formation protein N-terminal domain-containing protein</fullName>
    </recommendedName>
</protein>
<dbReference type="STRING" id="1122213.GCA_000423365_00802"/>
<dbReference type="InterPro" id="IPR004846">
    <property type="entry name" value="T2SS/T3SS_dom"/>
</dbReference>
<evidence type="ECO:0000256" key="2">
    <source>
        <dbReference type="SAM" id="SignalP"/>
    </source>
</evidence>
<dbReference type="InterPro" id="IPR032789">
    <property type="entry name" value="T2SS-T3SS_pil_N"/>
</dbReference>
<dbReference type="InterPro" id="IPR050810">
    <property type="entry name" value="Bact_Secretion_Sys_Channel"/>
</dbReference>
<comment type="similarity">
    <text evidence="1">Belongs to the bacterial secretin family.</text>
</comment>
<feature type="signal peptide" evidence="2">
    <location>
        <begin position="1"/>
        <end position="44"/>
    </location>
</feature>
<dbReference type="GO" id="GO:0009306">
    <property type="term" value="P:protein secretion"/>
    <property type="evidence" value="ECO:0007669"/>
    <property type="project" value="InterPro"/>
</dbReference>
<dbReference type="Proteomes" id="UP000258927">
    <property type="component" value="Chromosome"/>
</dbReference>
<feature type="domain" description="Pilus formation protein N-terminal" evidence="5">
    <location>
        <begin position="61"/>
        <end position="127"/>
    </location>
</feature>
<evidence type="ECO:0000313" key="7">
    <source>
        <dbReference type="Proteomes" id="UP000258927"/>
    </source>
</evidence>
<evidence type="ECO:0000259" key="3">
    <source>
        <dbReference type="Pfam" id="PF00263"/>
    </source>
</evidence>
<organism evidence="6 7">
    <name type="scientific">Maritalea myrionectae</name>
    <dbReference type="NCBI Taxonomy" id="454601"/>
    <lineage>
        <taxon>Bacteria</taxon>
        <taxon>Pseudomonadati</taxon>
        <taxon>Pseudomonadota</taxon>
        <taxon>Alphaproteobacteria</taxon>
        <taxon>Hyphomicrobiales</taxon>
        <taxon>Devosiaceae</taxon>
        <taxon>Maritalea</taxon>
    </lineage>
</organism>
<dbReference type="KEGG" id="mmyr:MXMO3_03109"/>
<dbReference type="RefSeq" id="WP_027833959.1">
    <property type="nucleotide sequence ID" value="NZ_CP021330.1"/>
</dbReference>